<gene>
    <name evidence="5" type="ORF">ASN_3351</name>
</gene>
<dbReference type="EMBL" id="LN606600">
    <property type="protein sequence ID" value="CEF42588.1"/>
    <property type="molecule type" value="Genomic_DNA"/>
</dbReference>
<feature type="region of interest" description="Disordered" evidence="2">
    <location>
        <begin position="1"/>
        <end position="23"/>
    </location>
</feature>
<dbReference type="PANTHER" id="PTHR30438:SF2">
    <property type="entry name" value="MEMBRANE PROTEIN"/>
    <property type="match status" value="1"/>
</dbReference>
<sequence length="349" mass="37152">MSTQPTTPNQPAPSSPAASAPRPPRRLGMVFGCAALVGGLCGAGAWYYFAHKNDLPPNIAVSNGRLEMTRLDIAVKYPGRITDITFHEGDHVQAGQPLAYEDNAEITAQLAGARANFLQAQETVSRAKAEQAAAQAAATLASQELRHARQMAAQHLVSDMEVQERQTAYTTRTLSAQAAEHAAASAQAATTAAASQIDRLQTVLNDMTVKAPVSGQIEYKVAERGAVLAGGGRVASLLDPSDTYLTVFFPSETAGKLHVGDEARIQLDALGTSLLPARISFVSPEAQFTPKYVETATEREKLVYRIKLQIMPDTVAKLGGALKAGMTGEGYVRTTPSAQWPAPKQQEQD</sequence>
<dbReference type="Proteomes" id="UP000056109">
    <property type="component" value="Chromosome I"/>
</dbReference>
<feature type="transmembrane region" description="Helical" evidence="3">
    <location>
        <begin position="27"/>
        <end position="49"/>
    </location>
</feature>
<dbReference type="AlphaFoldDB" id="A0A0U5EXD5"/>
<keyword evidence="3" id="KW-0812">Transmembrane</keyword>
<keyword evidence="3" id="KW-0472">Membrane</keyword>
<dbReference type="SUPFAM" id="SSF111369">
    <property type="entry name" value="HlyD-like secretion proteins"/>
    <property type="match status" value="2"/>
</dbReference>
<proteinExistence type="predicted"/>
<evidence type="ECO:0000256" key="2">
    <source>
        <dbReference type="SAM" id="MobiDB-lite"/>
    </source>
</evidence>
<dbReference type="Gene3D" id="2.40.50.100">
    <property type="match status" value="1"/>
</dbReference>
<reference evidence="6" key="1">
    <citation type="submission" date="2014-09" db="EMBL/GenBank/DDBJ databases">
        <authorList>
            <person name="Illeghems K.G."/>
        </authorList>
    </citation>
    <scope>NUCLEOTIDE SEQUENCE [LARGE SCALE GENOMIC DNA]</scope>
    <source>
        <strain evidence="6">108B</strain>
    </source>
</reference>
<protein>
    <submittedName>
        <fullName evidence="5">Secretion protein HlyD family protein</fullName>
    </submittedName>
</protein>
<evidence type="ECO:0000313" key="5">
    <source>
        <dbReference type="EMBL" id="CEF42588.1"/>
    </source>
</evidence>
<evidence type="ECO:0000256" key="1">
    <source>
        <dbReference type="SAM" id="Coils"/>
    </source>
</evidence>
<dbReference type="InterPro" id="IPR058625">
    <property type="entry name" value="MdtA-like_BSH"/>
</dbReference>
<dbReference type="Gene3D" id="2.40.30.170">
    <property type="match status" value="1"/>
</dbReference>
<dbReference type="PANTHER" id="PTHR30438">
    <property type="entry name" value="36 KDA ANTIGEN-RELATED"/>
    <property type="match status" value="1"/>
</dbReference>
<dbReference type="PATRIC" id="fig|446692.3.peg.3550"/>
<keyword evidence="6" id="KW-1185">Reference proteome</keyword>
<evidence type="ECO:0000313" key="6">
    <source>
        <dbReference type="Proteomes" id="UP000056109"/>
    </source>
</evidence>
<keyword evidence="1" id="KW-0175">Coiled coil</keyword>
<organism evidence="5 6">
    <name type="scientific">Acetobacter senegalensis</name>
    <dbReference type="NCBI Taxonomy" id="446692"/>
    <lineage>
        <taxon>Bacteria</taxon>
        <taxon>Pseudomonadati</taxon>
        <taxon>Pseudomonadota</taxon>
        <taxon>Alphaproteobacteria</taxon>
        <taxon>Acetobacterales</taxon>
        <taxon>Acetobacteraceae</taxon>
        <taxon>Acetobacter</taxon>
    </lineage>
</organism>
<dbReference type="GO" id="GO:0005886">
    <property type="term" value="C:plasma membrane"/>
    <property type="evidence" value="ECO:0007669"/>
    <property type="project" value="TreeGrafter"/>
</dbReference>
<evidence type="ECO:0000256" key="3">
    <source>
        <dbReference type="SAM" id="Phobius"/>
    </source>
</evidence>
<dbReference type="RefSeq" id="WP_058988741.1">
    <property type="nucleotide sequence ID" value="NZ_JAUJLL010000024.1"/>
</dbReference>
<dbReference type="GeneID" id="34784301"/>
<accession>A0A0U5EXD5</accession>
<keyword evidence="3" id="KW-1133">Transmembrane helix</keyword>
<dbReference type="KEGG" id="asz:ASN_3351"/>
<feature type="domain" description="Multidrug resistance protein MdtA-like barrel-sandwich hybrid" evidence="4">
    <location>
        <begin position="76"/>
        <end position="231"/>
    </location>
</feature>
<dbReference type="Pfam" id="PF25917">
    <property type="entry name" value="BSH_RND"/>
    <property type="match status" value="1"/>
</dbReference>
<name>A0A0U5EXD5_9PROT</name>
<evidence type="ECO:0000259" key="4">
    <source>
        <dbReference type="Pfam" id="PF25917"/>
    </source>
</evidence>
<feature type="coiled-coil region" evidence="1">
    <location>
        <begin position="110"/>
        <end position="146"/>
    </location>
</feature>